<feature type="domain" description="Asparagine synthetase" evidence="4">
    <location>
        <begin position="242"/>
        <end position="490"/>
    </location>
</feature>
<dbReference type="PANTHER" id="PTHR43284:SF1">
    <property type="entry name" value="ASPARAGINE SYNTHETASE"/>
    <property type="match status" value="1"/>
</dbReference>
<protein>
    <recommendedName>
        <fullName evidence="2">asparagine synthase (glutamine-hydrolyzing)</fullName>
        <ecNumber evidence="2">6.3.5.4</ecNumber>
    </recommendedName>
</protein>
<evidence type="ECO:0000313" key="5">
    <source>
        <dbReference type="EMBL" id="TXD35110.1"/>
    </source>
</evidence>
<dbReference type="InterPro" id="IPR051786">
    <property type="entry name" value="ASN_synthetase/amidase"/>
</dbReference>
<reference evidence="5 6" key="1">
    <citation type="submission" date="2019-08" db="EMBL/GenBank/DDBJ databases">
        <title>Bradymonadales sp. TMQ2.</title>
        <authorList>
            <person name="Liang Q."/>
        </authorList>
    </citation>
    <scope>NUCLEOTIDE SEQUENCE [LARGE SCALE GENOMIC DNA]</scope>
    <source>
        <strain evidence="5 6">TMQ2</strain>
    </source>
</reference>
<evidence type="ECO:0000313" key="6">
    <source>
        <dbReference type="Proteomes" id="UP000321046"/>
    </source>
</evidence>
<dbReference type="PANTHER" id="PTHR43284">
    <property type="entry name" value="ASPARAGINE SYNTHETASE (GLUTAMINE-HYDROLYZING)"/>
    <property type="match status" value="1"/>
</dbReference>
<dbReference type="EMBL" id="VOSL01000052">
    <property type="protein sequence ID" value="TXD35110.1"/>
    <property type="molecule type" value="Genomic_DNA"/>
</dbReference>
<evidence type="ECO:0000256" key="1">
    <source>
        <dbReference type="ARBA" id="ARBA00005187"/>
    </source>
</evidence>
<dbReference type="Gene3D" id="3.40.50.620">
    <property type="entry name" value="HUPs"/>
    <property type="match status" value="1"/>
</dbReference>
<dbReference type="OrthoDB" id="5494180at2"/>
<gene>
    <name evidence="5" type="ORF">FRC96_12050</name>
</gene>
<proteinExistence type="predicted"/>
<dbReference type="AlphaFoldDB" id="A0A5C6X8S7"/>
<comment type="catalytic activity">
    <reaction evidence="3">
        <text>L-aspartate + L-glutamine + ATP + H2O = L-asparagine + L-glutamate + AMP + diphosphate + H(+)</text>
        <dbReference type="Rhea" id="RHEA:12228"/>
        <dbReference type="ChEBI" id="CHEBI:15377"/>
        <dbReference type="ChEBI" id="CHEBI:15378"/>
        <dbReference type="ChEBI" id="CHEBI:29985"/>
        <dbReference type="ChEBI" id="CHEBI:29991"/>
        <dbReference type="ChEBI" id="CHEBI:30616"/>
        <dbReference type="ChEBI" id="CHEBI:33019"/>
        <dbReference type="ChEBI" id="CHEBI:58048"/>
        <dbReference type="ChEBI" id="CHEBI:58359"/>
        <dbReference type="ChEBI" id="CHEBI:456215"/>
        <dbReference type="EC" id="6.3.5.4"/>
    </reaction>
</comment>
<evidence type="ECO:0000256" key="3">
    <source>
        <dbReference type="ARBA" id="ARBA00048741"/>
    </source>
</evidence>
<dbReference type="SUPFAM" id="SSF52402">
    <property type="entry name" value="Adenine nucleotide alpha hydrolases-like"/>
    <property type="match status" value="1"/>
</dbReference>
<evidence type="ECO:0000256" key="2">
    <source>
        <dbReference type="ARBA" id="ARBA00012737"/>
    </source>
</evidence>
<dbReference type="Pfam" id="PF00733">
    <property type="entry name" value="Asn_synthase"/>
    <property type="match status" value="1"/>
</dbReference>
<comment type="pathway">
    <text evidence="1">Amino-acid biosynthesis; L-asparagine biosynthesis; L-asparagine from L-aspartate (L-Gln route): step 1/1.</text>
</comment>
<dbReference type="InterPro" id="IPR001962">
    <property type="entry name" value="Asn_synthase"/>
</dbReference>
<dbReference type="RefSeq" id="WP_146974734.1">
    <property type="nucleotide sequence ID" value="NZ_VOSL01000052.1"/>
</dbReference>
<dbReference type="GO" id="GO:0004066">
    <property type="term" value="F:asparagine synthase (glutamine-hydrolyzing) activity"/>
    <property type="evidence" value="ECO:0007669"/>
    <property type="project" value="UniProtKB-EC"/>
</dbReference>
<dbReference type="GO" id="GO:0006529">
    <property type="term" value="P:asparagine biosynthetic process"/>
    <property type="evidence" value="ECO:0007669"/>
    <property type="project" value="InterPro"/>
</dbReference>
<evidence type="ECO:0000259" key="4">
    <source>
        <dbReference type="Pfam" id="PF00733"/>
    </source>
</evidence>
<accession>A0A5C6X8S7</accession>
<dbReference type="InterPro" id="IPR014729">
    <property type="entry name" value="Rossmann-like_a/b/a_fold"/>
</dbReference>
<dbReference type="PROSITE" id="PS51257">
    <property type="entry name" value="PROKAR_LIPOPROTEIN"/>
    <property type="match status" value="1"/>
</dbReference>
<comment type="caution">
    <text evidence="5">The sequence shown here is derived from an EMBL/GenBank/DDBJ whole genome shotgun (WGS) entry which is preliminary data.</text>
</comment>
<name>A0A5C6X8S7_9DELT</name>
<dbReference type="Proteomes" id="UP000321046">
    <property type="component" value="Unassembled WGS sequence"/>
</dbReference>
<sequence>MPGRSHMRTDALLPTNTGPIATACGDVAVCVGEGSGELQKSKGDFYQLAAMSEPDGSWFCLVGPPTAREPALDPTRPTSERRRRIARLASELSPQRGLSGLKLVDRVCVALRWDARRGELSVRRDHFGRVPLVHREEGRASTASTSVSTRPALITAWRASDTPPPLWQDFLQGRDSRARADFWPGVERVFPGEERRWRAGRWQSVFRPWDERAKASASLRHTRTEEPDQAEHLLQRLVGVLQRHLAEPDPVFAMSGGIDSTTLVALRSERERGVRTASMVSSRHPAFDERARIDALVAHFHTEHRFVDIGSPTLWTPEQADPGWPDLGPQLLWDAPYTRHFLSALRTDAHSAIFGIGADQLLLSLPVLHLEERARVANLSQLTTLMTQASSSRDRLRLLAAKARLSPAIRRWRGGLVDRRPLLFEGWKWDLSMRALERFRRHSGLRFSFPFLDDDLWELGLTLSHRQRRWQGQAKGPLRRALQERIPADLPQQGHHSIFNELTAEGLLRLFGPEGPWGDVLLSANLPGPLLHGEAQRQTLQWLRDGAPWRPTAPATTARYLTSIAMWLHWSRHDARV</sequence>
<organism evidence="5 6">
    <name type="scientific">Lujinxingia vulgaris</name>
    <dbReference type="NCBI Taxonomy" id="2600176"/>
    <lineage>
        <taxon>Bacteria</taxon>
        <taxon>Deltaproteobacteria</taxon>
        <taxon>Bradymonadales</taxon>
        <taxon>Lujinxingiaceae</taxon>
        <taxon>Lujinxingia</taxon>
    </lineage>
</organism>
<dbReference type="EC" id="6.3.5.4" evidence="2"/>